<evidence type="ECO:0000313" key="3">
    <source>
        <dbReference type="Proteomes" id="UP001597181"/>
    </source>
</evidence>
<organism evidence="2 3">
    <name type="scientific">Leucobacter albus</name>
    <dbReference type="NCBI Taxonomy" id="272210"/>
    <lineage>
        <taxon>Bacteria</taxon>
        <taxon>Bacillati</taxon>
        <taxon>Actinomycetota</taxon>
        <taxon>Actinomycetes</taxon>
        <taxon>Micrococcales</taxon>
        <taxon>Microbacteriaceae</taxon>
        <taxon>Leucobacter</taxon>
    </lineage>
</organism>
<accession>A0ABW3TLJ0</accession>
<dbReference type="Proteomes" id="UP001597181">
    <property type="component" value="Unassembled WGS sequence"/>
</dbReference>
<reference evidence="3" key="1">
    <citation type="journal article" date="2019" name="Int. J. Syst. Evol. Microbiol.">
        <title>The Global Catalogue of Microorganisms (GCM) 10K type strain sequencing project: providing services to taxonomists for standard genome sequencing and annotation.</title>
        <authorList>
            <consortium name="The Broad Institute Genomics Platform"/>
            <consortium name="The Broad Institute Genome Sequencing Center for Infectious Disease"/>
            <person name="Wu L."/>
            <person name="Ma J."/>
        </authorList>
    </citation>
    <scope>NUCLEOTIDE SEQUENCE [LARGE SCALE GENOMIC DNA]</scope>
    <source>
        <strain evidence="3">CCUG 50213</strain>
    </source>
</reference>
<evidence type="ECO:0000313" key="2">
    <source>
        <dbReference type="EMBL" id="MFD1200479.1"/>
    </source>
</evidence>
<keyword evidence="3" id="KW-1185">Reference proteome</keyword>
<dbReference type="RefSeq" id="WP_343958713.1">
    <property type="nucleotide sequence ID" value="NZ_BAAAKZ010000003.1"/>
</dbReference>
<comment type="caution">
    <text evidence="2">The sequence shown here is derived from an EMBL/GenBank/DDBJ whole genome shotgun (WGS) entry which is preliminary data.</text>
</comment>
<sequence length="261" mass="28143">MSPTDEPLTDSAAAFTELRSLARSTMKLENPAQSYQIIGELLGGVRALEQVLQQIATAHTAHEQQANTDYGDRVAGIQAARAAALELRAAAVLIGQAESRLDAASQHSGRIAWQPQDAERPASPRWVNIVFLEGQDADRMLALLERAGTDAVITELSGYDFGDESTQAALVNGYIYDEVPTGALDRVTTHGDYTLTYNHDLGHVSLHRALPHTATAPAQAPEQSTPARSQARRNPHALDPDEDNWATSAPFSTSPRMGRAL</sequence>
<proteinExistence type="predicted"/>
<protein>
    <submittedName>
        <fullName evidence="2">Uncharacterized protein</fullName>
    </submittedName>
</protein>
<feature type="compositionally biased region" description="Polar residues" evidence="1">
    <location>
        <begin position="245"/>
        <end position="255"/>
    </location>
</feature>
<evidence type="ECO:0000256" key="1">
    <source>
        <dbReference type="SAM" id="MobiDB-lite"/>
    </source>
</evidence>
<feature type="region of interest" description="Disordered" evidence="1">
    <location>
        <begin position="215"/>
        <end position="261"/>
    </location>
</feature>
<dbReference type="EMBL" id="JBHTLY010000001">
    <property type="protein sequence ID" value="MFD1200479.1"/>
    <property type="molecule type" value="Genomic_DNA"/>
</dbReference>
<name>A0ABW3TLJ0_9MICO</name>
<gene>
    <name evidence="2" type="ORF">ACFQ3U_01040</name>
</gene>